<dbReference type="Proteomes" id="UP000014254">
    <property type="component" value="Unassembled WGS sequence"/>
</dbReference>
<keyword evidence="3" id="KW-1185">Reference proteome</keyword>
<dbReference type="OrthoDB" id="10412398at2759"/>
<evidence type="ECO:0000313" key="3">
    <source>
        <dbReference type="Proteomes" id="UP000014254"/>
    </source>
</evidence>
<dbReference type="EMBL" id="KE124036">
    <property type="protein sequence ID" value="EPB84545.1"/>
    <property type="molecule type" value="Genomic_DNA"/>
</dbReference>
<dbReference type="AlphaFoldDB" id="S2JXH8"/>
<name>S2JXH8_MUCC1</name>
<evidence type="ECO:0000256" key="1">
    <source>
        <dbReference type="SAM" id="MobiDB-lite"/>
    </source>
</evidence>
<gene>
    <name evidence="2" type="ORF">HMPREF1544_08710</name>
</gene>
<evidence type="ECO:0000313" key="2">
    <source>
        <dbReference type="EMBL" id="EPB84545.1"/>
    </source>
</evidence>
<dbReference type="VEuPathDB" id="FungiDB:HMPREF1544_08710"/>
<proteinExistence type="predicted"/>
<accession>S2JXH8</accession>
<feature type="compositionally biased region" description="Basic and acidic residues" evidence="1">
    <location>
        <begin position="230"/>
        <end position="243"/>
    </location>
</feature>
<organism evidence="2 3">
    <name type="scientific">Mucor circinelloides f. circinelloides (strain 1006PhL)</name>
    <name type="common">Mucormycosis agent</name>
    <name type="synonym">Calyptromyces circinelloides</name>
    <dbReference type="NCBI Taxonomy" id="1220926"/>
    <lineage>
        <taxon>Eukaryota</taxon>
        <taxon>Fungi</taxon>
        <taxon>Fungi incertae sedis</taxon>
        <taxon>Mucoromycota</taxon>
        <taxon>Mucoromycotina</taxon>
        <taxon>Mucoromycetes</taxon>
        <taxon>Mucorales</taxon>
        <taxon>Mucorineae</taxon>
        <taxon>Mucoraceae</taxon>
        <taxon>Mucor</taxon>
    </lineage>
</organism>
<protein>
    <submittedName>
        <fullName evidence="2">Uncharacterized protein</fullName>
    </submittedName>
</protein>
<dbReference type="InParanoid" id="S2JXH8"/>
<reference evidence="3" key="1">
    <citation type="submission" date="2013-05" db="EMBL/GenBank/DDBJ databases">
        <title>The Genome sequence of Mucor circinelloides f. circinelloides 1006PhL.</title>
        <authorList>
            <consortium name="The Broad Institute Genomics Platform"/>
            <person name="Cuomo C."/>
            <person name="Earl A."/>
            <person name="Findley K."/>
            <person name="Lee S.C."/>
            <person name="Walker B."/>
            <person name="Young S."/>
            <person name="Zeng Q."/>
            <person name="Gargeya S."/>
            <person name="Fitzgerald M."/>
            <person name="Haas B."/>
            <person name="Abouelleil A."/>
            <person name="Allen A.W."/>
            <person name="Alvarado L."/>
            <person name="Arachchi H.M."/>
            <person name="Berlin A.M."/>
            <person name="Chapman S.B."/>
            <person name="Gainer-Dewar J."/>
            <person name="Goldberg J."/>
            <person name="Griggs A."/>
            <person name="Gujja S."/>
            <person name="Hansen M."/>
            <person name="Howarth C."/>
            <person name="Imamovic A."/>
            <person name="Ireland A."/>
            <person name="Larimer J."/>
            <person name="McCowan C."/>
            <person name="Murphy C."/>
            <person name="Pearson M."/>
            <person name="Poon T.W."/>
            <person name="Priest M."/>
            <person name="Roberts A."/>
            <person name="Saif S."/>
            <person name="Shea T."/>
            <person name="Sisk P."/>
            <person name="Sykes S."/>
            <person name="Wortman J."/>
            <person name="Nusbaum C."/>
            <person name="Birren B."/>
        </authorList>
    </citation>
    <scope>NUCLEOTIDE SEQUENCE [LARGE SCALE GENOMIC DNA]</scope>
    <source>
        <strain evidence="3">1006PhL</strain>
    </source>
</reference>
<sequence length="324" mass="38198">MCPADINDIRGNLVQVLYGVEQAIMSLDGGASIKYINELRKWNADIMKSGRIEPLKPLRKLTKSEARKKNRIPLRVEKVAQKIRDTIGEKQKIWPDIRQNLLKLLDKKEDYYKNTHLYQCQEEVDRLRYSLQWSEGSCTYEKYMLMPQTGALIADCYCRPVFFFSSIACFTFLPNLSNCKFTKEWRFLLGDRVAEWKRLMTIENKPTRVPRKQNKDEQILIDLKDDIDNMKDSEKNVSQETKKRNQKPITQKKPQETARNKRRKNDLEDDSLGSDYSMEHESDSNSDYSFNGEPMGDRDFTEEKFKKLMEKKVYLPVVPKELRP</sequence>
<feature type="region of interest" description="Disordered" evidence="1">
    <location>
        <begin position="230"/>
        <end position="302"/>
    </location>
</feature>